<dbReference type="PANTHER" id="PTHR13748:SF62">
    <property type="entry name" value="COBW DOMAIN-CONTAINING PROTEIN"/>
    <property type="match status" value="1"/>
</dbReference>
<dbReference type="RefSeq" id="WP_229745923.1">
    <property type="nucleotide sequence ID" value="NZ_BMCU01000002.1"/>
</dbReference>
<dbReference type="InterPro" id="IPR003495">
    <property type="entry name" value="CobW/HypB/UreG_nucleotide-bd"/>
</dbReference>
<dbReference type="SUPFAM" id="SSF52540">
    <property type="entry name" value="P-loop containing nucleoside triphosphate hydrolases"/>
    <property type="match status" value="1"/>
</dbReference>
<evidence type="ECO:0000256" key="4">
    <source>
        <dbReference type="ARBA" id="ARBA00034320"/>
    </source>
</evidence>
<evidence type="ECO:0000259" key="6">
    <source>
        <dbReference type="SMART" id="SM00833"/>
    </source>
</evidence>
<dbReference type="AlphaFoldDB" id="A0A917D181"/>
<evidence type="ECO:0000256" key="2">
    <source>
        <dbReference type="ARBA" id="ARBA00022801"/>
    </source>
</evidence>
<dbReference type="GO" id="GO:0005737">
    <property type="term" value="C:cytoplasm"/>
    <property type="evidence" value="ECO:0007669"/>
    <property type="project" value="TreeGrafter"/>
</dbReference>
<evidence type="ECO:0000313" key="8">
    <source>
        <dbReference type="Proteomes" id="UP000654257"/>
    </source>
</evidence>
<dbReference type="Gene3D" id="3.30.1220.10">
    <property type="entry name" value="CobW-like, C-terminal domain"/>
    <property type="match status" value="1"/>
</dbReference>
<dbReference type="SUPFAM" id="SSF90002">
    <property type="entry name" value="Hypothetical protein YjiA, C-terminal domain"/>
    <property type="match status" value="1"/>
</dbReference>
<comment type="similarity">
    <text evidence="4">Belongs to the SIMIBI class G3E GTPase family. ZNG1 subfamily.</text>
</comment>
<dbReference type="PANTHER" id="PTHR13748">
    <property type="entry name" value="COBW-RELATED"/>
    <property type="match status" value="1"/>
</dbReference>
<dbReference type="SMART" id="SM00833">
    <property type="entry name" value="CobW_C"/>
    <property type="match status" value="1"/>
</dbReference>
<comment type="catalytic activity">
    <reaction evidence="5">
        <text>GTP + H2O = GDP + phosphate + H(+)</text>
        <dbReference type="Rhea" id="RHEA:19669"/>
        <dbReference type="ChEBI" id="CHEBI:15377"/>
        <dbReference type="ChEBI" id="CHEBI:15378"/>
        <dbReference type="ChEBI" id="CHEBI:37565"/>
        <dbReference type="ChEBI" id="CHEBI:43474"/>
        <dbReference type="ChEBI" id="CHEBI:58189"/>
    </reaction>
    <physiologicalReaction direction="left-to-right" evidence="5">
        <dbReference type="Rhea" id="RHEA:19670"/>
    </physiologicalReaction>
</comment>
<name>A0A917D181_9NOCA</name>
<dbReference type="Pfam" id="PF02492">
    <property type="entry name" value="cobW"/>
    <property type="match status" value="1"/>
</dbReference>
<keyword evidence="2" id="KW-0378">Hydrolase</keyword>
<dbReference type="EMBL" id="BMCU01000002">
    <property type="protein sequence ID" value="GGG05922.1"/>
    <property type="molecule type" value="Genomic_DNA"/>
</dbReference>
<dbReference type="CDD" id="cd03112">
    <property type="entry name" value="CobW-like"/>
    <property type="match status" value="1"/>
</dbReference>
<evidence type="ECO:0000256" key="1">
    <source>
        <dbReference type="ARBA" id="ARBA00022741"/>
    </source>
</evidence>
<keyword evidence="3" id="KW-0143">Chaperone</keyword>
<keyword evidence="8" id="KW-1185">Reference proteome</keyword>
<comment type="caution">
    <text evidence="7">The sequence shown here is derived from an EMBL/GenBank/DDBJ whole genome shotgun (WGS) entry which is preliminary data.</text>
</comment>
<evidence type="ECO:0000313" key="7">
    <source>
        <dbReference type="EMBL" id="GGG05922.1"/>
    </source>
</evidence>
<dbReference type="Proteomes" id="UP000654257">
    <property type="component" value="Unassembled WGS sequence"/>
</dbReference>
<evidence type="ECO:0000256" key="5">
    <source>
        <dbReference type="ARBA" id="ARBA00049117"/>
    </source>
</evidence>
<feature type="domain" description="CobW C-terminal" evidence="6">
    <location>
        <begin position="229"/>
        <end position="312"/>
    </location>
</feature>
<reference evidence="7" key="1">
    <citation type="journal article" date="2014" name="Int. J. Syst. Evol. Microbiol.">
        <title>Complete genome sequence of Corynebacterium casei LMG S-19264T (=DSM 44701T), isolated from a smear-ripened cheese.</title>
        <authorList>
            <consortium name="US DOE Joint Genome Institute (JGI-PGF)"/>
            <person name="Walter F."/>
            <person name="Albersmeier A."/>
            <person name="Kalinowski J."/>
            <person name="Ruckert C."/>
        </authorList>
    </citation>
    <scope>NUCLEOTIDE SEQUENCE</scope>
    <source>
        <strain evidence="7">CCM 7905</strain>
    </source>
</reference>
<dbReference type="GO" id="GO:0016787">
    <property type="term" value="F:hydrolase activity"/>
    <property type="evidence" value="ECO:0007669"/>
    <property type="project" value="UniProtKB-KW"/>
</dbReference>
<dbReference type="Gene3D" id="3.40.50.300">
    <property type="entry name" value="P-loop containing nucleotide triphosphate hydrolases"/>
    <property type="match status" value="1"/>
</dbReference>
<dbReference type="InterPro" id="IPR051316">
    <property type="entry name" value="Zinc-reg_GTPase_activator"/>
</dbReference>
<sequence length="330" mass="35440">MVERIPVLVVAGFLGSGKTTLLNHLLRYNNGLRIGVVVNDFGSVNIDSMLVAGQVDGVVSLGNGCLCCAVDVSDLDEMFAVLTGPGSPVDAIVVEASGLAEPRNMIRLVLGSENDRLRYGGLVVVVDAAEFEHTSADHPELATHLALADLVVLNKADRVAPEDIEALSNSVRTTAPEVPIVATSRGVVDVGLLFDLPDRGPATVPVQMTLDDLLREDDHDHDTHLHDRFSALTFRAETLDPRAFVAFLENPPVGLYRSKGFVDFGGAGRRFLVHTVGRHIAFEPVRRPGTELVLIGSGTDTGAIESELTAMQRAEPATDAQMLVVHRYVR</sequence>
<dbReference type="InterPro" id="IPR027417">
    <property type="entry name" value="P-loop_NTPase"/>
</dbReference>
<evidence type="ECO:0000256" key="3">
    <source>
        <dbReference type="ARBA" id="ARBA00023186"/>
    </source>
</evidence>
<dbReference type="Pfam" id="PF07683">
    <property type="entry name" value="CobW_C"/>
    <property type="match status" value="1"/>
</dbReference>
<proteinExistence type="inferred from homology"/>
<dbReference type="GO" id="GO:0000166">
    <property type="term" value="F:nucleotide binding"/>
    <property type="evidence" value="ECO:0007669"/>
    <property type="project" value="UniProtKB-KW"/>
</dbReference>
<dbReference type="InterPro" id="IPR011629">
    <property type="entry name" value="CobW-like_C"/>
</dbReference>
<reference evidence="7" key="2">
    <citation type="submission" date="2020-09" db="EMBL/GenBank/DDBJ databases">
        <authorList>
            <person name="Sun Q."/>
            <person name="Sedlacek I."/>
        </authorList>
    </citation>
    <scope>NUCLEOTIDE SEQUENCE</scope>
    <source>
        <strain evidence="7">CCM 7905</strain>
    </source>
</reference>
<dbReference type="InterPro" id="IPR036627">
    <property type="entry name" value="CobW-likC_sf"/>
</dbReference>
<organism evidence="7 8">
    <name type="scientific">Rhodococcoides trifolii</name>
    <dbReference type="NCBI Taxonomy" id="908250"/>
    <lineage>
        <taxon>Bacteria</taxon>
        <taxon>Bacillati</taxon>
        <taxon>Actinomycetota</taxon>
        <taxon>Actinomycetes</taxon>
        <taxon>Mycobacteriales</taxon>
        <taxon>Nocardiaceae</taxon>
        <taxon>Rhodococcoides</taxon>
    </lineage>
</organism>
<gene>
    <name evidence="7" type="primary">cobW</name>
    <name evidence="7" type="ORF">GCM10007304_20010</name>
</gene>
<accession>A0A917D181</accession>
<keyword evidence="1" id="KW-0547">Nucleotide-binding</keyword>
<protein>
    <submittedName>
        <fullName evidence="7">Cobalamin biosynthesis protein CobW</fullName>
    </submittedName>
</protein>